<evidence type="ECO:0000259" key="1">
    <source>
        <dbReference type="PROSITE" id="PS51140"/>
    </source>
</evidence>
<dbReference type="Proteomes" id="UP000053766">
    <property type="component" value="Unassembled WGS sequence"/>
</dbReference>
<accession>A0A0D8XCG9</accession>
<dbReference type="Gene3D" id="1.10.8.10">
    <property type="entry name" value="DNA helicase RuvA subunit, C-terminal domain"/>
    <property type="match status" value="1"/>
</dbReference>
<dbReference type="PROSITE" id="PS51140">
    <property type="entry name" value="CUE"/>
    <property type="match status" value="1"/>
</dbReference>
<feature type="domain" description="CUE" evidence="1">
    <location>
        <begin position="13"/>
        <end position="56"/>
    </location>
</feature>
<dbReference type="PANTHER" id="PTHR16461">
    <property type="entry name" value="TOLL-INTERACTING PROTEIN"/>
    <property type="match status" value="1"/>
</dbReference>
<reference evidence="3" key="2">
    <citation type="journal article" date="2016" name="Sci. Rep.">
        <title>Dictyocaulus viviparus genome, variome and transcriptome elucidate lungworm biology and support future intervention.</title>
        <authorList>
            <person name="McNulty S.N."/>
            <person name="Strube C."/>
            <person name="Rosa B.A."/>
            <person name="Martin J.C."/>
            <person name="Tyagi R."/>
            <person name="Choi Y.J."/>
            <person name="Wang Q."/>
            <person name="Hallsworth Pepin K."/>
            <person name="Zhang X."/>
            <person name="Ozersky P."/>
            <person name="Wilson R.K."/>
            <person name="Sternberg P.W."/>
            <person name="Gasser R.B."/>
            <person name="Mitreva M."/>
        </authorList>
    </citation>
    <scope>NUCLEOTIDE SEQUENCE [LARGE SCALE GENOMIC DNA]</scope>
    <source>
        <strain evidence="3">HannoverDv2000</strain>
    </source>
</reference>
<dbReference type="OrthoDB" id="9942608at2759"/>
<gene>
    <name evidence="2" type="ORF">DICVIV_11702</name>
</gene>
<name>A0A0D8XCG9_DICVI</name>
<dbReference type="STRING" id="29172.A0A0D8XCG9"/>
<dbReference type="GO" id="GO:0043130">
    <property type="term" value="F:ubiquitin binding"/>
    <property type="evidence" value="ECO:0007669"/>
    <property type="project" value="InterPro"/>
</dbReference>
<reference evidence="2 3" key="1">
    <citation type="submission" date="2013-11" db="EMBL/GenBank/DDBJ databases">
        <title>Draft genome of the bovine lungworm Dictyocaulus viviparus.</title>
        <authorList>
            <person name="Mitreva M."/>
        </authorList>
    </citation>
    <scope>NUCLEOTIDE SEQUENCE [LARGE SCALE GENOMIC DNA]</scope>
    <source>
        <strain evidence="2 3">HannoverDv2000</strain>
    </source>
</reference>
<dbReference type="InterPro" id="IPR003892">
    <property type="entry name" value="CUE"/>
</dbReference>
<dbReference type="GO" id="GO:0031624">
    <property type="term" value="F:ubiquitin conjugating enzyme binding"/>
    <property type="evidence" value="ECO:0007669"/>
    <property type="project" value="TreeGrafter"/>
</dbReference>
<organism evidence="2 3">
    <name type="scientific">Dictyocaulus viviparus</name>
    <name type="common">Bovine lungworm</name>
    <dbReference type="NCBI Taxonomy" id="29172"/>
    <lineage>
        <taxon>Eukaryota</taxon>
        <taxon>Metazoa</taxon>
        <taxon>Ecdysozoa</taxon>
        <taxon>Nematoda</taxon>
        <taxon>Chromadorea</taxon>
        <taxon>Rhabditida</taxon>
        <taxon>Rhabditina</taxon>
        <taxon>Rhabditomorpha</taxon>
        <taxon>Strongyloidea</taxon>
        <taxon>Metastrongylidae</taxon>
        <taxon>Dictyocaulus</taxon>
    </lineage>
</organism>
<evidence type="ECO:0000313" key="3">
    <source>
        <dbReference type="Proteomes" id="UP000053766"/>
    </source>
</evidence>
<dbReference type="Pfam" id="PF02845">
    <property type="entry name" value="CUE"/>
    <property type="match status" value="1"/>
</dbReference>
<dbReference type="AlphaFoldDB" id="A0A0D8XCG9"/>
<keyword evidence="3" id="KW-1185">Reference proteome</keyword>
<dbReference type="PANTHER" id="PTHR16461:SF5">
    <property type="entry name" value="TOLL-INTERACTING PROTEIN"/>
    <property type="match status" value="1"/>
</dbReference>
<evidence type="ECO:0000313" key="2">
    <source>
        <dbReference type="EMBL" id="KJH42305.1"/>
    </source>
</evidence>
<dbReference type="InterPro" id="IPR009060">
    <property type="entry name" value="UBA-like_sf"/>
</dbReference>
<dbReference type="EMBL" id="KN716681">
    <property type="protein sequence ID" value="KJH42305.1"/>
    <property type="molecule type" value="Genomic_DNA"/>
</dbReference>
<dbReference type="SUPFAM" id="SSF46934">
    <property type="entry name" value="UBA-like"/>
    <property type="match status" value="1"/>
</dbReference>
<proteinExistence type="predicted"/>
<dbReference type="SMART" id="SM00546">
    <property type="entry name" value="CUE"/>
    <property type="match status" value="1"/>
</dbReference>
<sequence length="198" mass="21794">MNHQLLGGITMGIITEDTKDLEAMFPDVDKEVIRCVLEESRGDKDATVSALLEMSKSESYLTNRRAAVEVRVLIVIGDAAVLGKRHGRSGRPNDINILENRGFMIVKFLAATILLTSSECRLGGLPAVCSKLYDLFIWFSCPRSIAHTHHPSLPSIPRLCRSSSPSPKGCKAGVRSRALESVYLCDDFYHSSTPTFVL</sequence>
<dbReference type="GO" id="GO:0005737">
    <property type="term" value="C:cytoplasm"/>
    <property type="evidence" value="ECO:0007669"/>
    <property type="project" value="TreeGrafter"/>
</dbReference>
<protein>
    <submittedName>
        <fullName evidence="2">CUE domain protein</fullName>
    </submittedName>
</protein>
<dbReference type="GO" id="GO:0006511">
    <property type="term" value="P:ubiquitin-dependent protein catabolic process"/>
    <property type="evidence" value="ECO:0007669"/>
    <property type="project" value="TreeGrafter"/>
</dbReference>